<dbReference type="Proteomes" id="UP001161438">
    <property type="component" value="Chromosome 5"/>
</dbReference>
<protein>
    <submittedName>
        <fullName evidence="1">Uncharacterized protein</fullName>
    </submittedName>
</protein>
<dbReference type="RefSeq" id="XP_056081672.1">
    <property type="nucleotide sequence ID" value="XM_056221930.1"/>
</dbReference>
<gene>
    <name evidence="1" type="primary">SMKI05G1690</name>
    <name evidence="1" type="ORF">SMKI_05G1690</name>
</gene>
<evidence type="ECO:0000313" key="2">
    <source>
        <dbReference type="Proteomes" id="UP001161438"/>
    </source>
</evidence>
<dbReference type="GeneID" id="80917768"/>
<organism evidence="1 2">
    <name type="scientific">Saccharomyces mikatae IFO 1815</name>
    <dbReference type="NCBI Taxonomy" id="226126"/>
    <lineage>
        <taxon>Eukaryota</taxon>
        <taxon>Fungi</taxon>
        <taxon>Dikarya</taxon>
        <taxon>Ascomycota</taxon>
        <taxon>Saccharomycotina</taxon>
        <taxon>Saccharomycetes</taxon>
        <taxon>Saccharomycetales</taxon>
        <taxon>Saccharomycetaceae</taxon>
        <taxon>Saccharomyces</taxon>
    </lineage>
</organism>
<accession>A0AA35IZU3</accession>
<keyword evidence="2" id="KW-1185">Reference proteome</keyword>
<dbReference type="AlphaFoldDB" id="A0AA35IZU3"/>
<reference evidence="1" key="1">
    <citation type="submission" date="2022-10" db="EMBL/GenBank/DDBJ databases">
        <authorList>
            <person name="Byrne P K."/>
        </authorList>
    </citation>
    <scope>NUCLEOTIDE SEQUENCE</scope>
    <source>
        <strain evidence="1">IFO1815</strain>
    </source>
</reference>
<sequence>MNFKEPLVDFLKSLLNNINSAFSYRIHLLQLQLLRETNILKVLNRGIEKLFGDKLFNKNPRAQFLSRTVVKNDIVGCKISKYELIEVRAKEIQMNYERMVFEITQELNGDKRVFALITNLSQSFSTERKETRDVKVKHGRPYDKNEIQVLPIRIKPIRLERRARMMKKKETSN</sequence>
<proteinExistence type="predicted"/>
<name>A0AA35IZU3_SACMI</name>
<evidence type="ECO:0000313" key="1">
    <source>
        <dbReference type="EMBL" id="CAI4038557.1"/>
    </source>
</evidence>
<dbReference type="EMBL" id="OX365761">
    <property type="protein sequence ID" value="CAI4038557.1"/>
    <property type="molecule type" value="Genomic_DNA"/>
</dbReference>